<gene>
    <name evidence="1" type="ORF">FBU59_005776</name>
</gene>
<evidence type="ECO:0000313" key="1">
    <source>
        <dbReference type="EMBL" id="KAJ1934200.1"/>
    </source>
</evidence>
<reference evidence="1" key="1">
    <citation type="submission" date="2022-07" db="EMBL/GenBank/DDBJ databases">
        <title>Phylogenomic reconstructions and comparative analyses of Kickxellomycotina fungi.</title>
        <authorList>
            <person name="Reynolds N.K."/>
            <person name="Stajich J.E."/>
            <person name="Barry K."/>
            <person name="Grigoriev I.V."/>
            <person name="Crous P."/>
            <person name="Smith M.E."/>
        </authorList>
    </citation>
    <scope>NUCLEOTIDE SEQUENCE</scope>
    <source>
        <strain evidence="1">NRRL 5244</strain>
    </source>
</reference>
<sequence>MPSRSPSIAPTPANVERVPSMSKLPRAQPMSTYHSHSAYNPSRPDSQRQYERRHFRPSGHSSPHGRRALGRRPVRRRSHRRRPVTDHPNHFCFAQHTGIPLGDLLFSSYVPPILPGVTKAANARADAVERRLRSRQSANRLRREQSRQPDAPPQTADRAPGANQPEPPAGWVSSIPIVGSLYNHVPSPRDVLSAVPLPSMVSRMFSKPTVIEMSKNSPPPPPPDAHSEPTLSQFRRFDKIRQRLVYRNPSIHALVHYIAVDHATRAVVLACRGTLGISDLFIDMICEYETVHLPDHPATTGENAYRVHSGMWHSALLLADPSSEVFREVAEALRLYPEYGLVITGHSLGGGVASLLTLLWSQPLFTHSQDQPMATPGSTMGGIRQFATSDSFGL</sequence>
<proteinExistence type="predicted"/>
<evidence type="ECO:0000313" key="2">
    <source>
        <dbReference type="Proteomes" id="UP001150603"/>
    </source>
</evidence>
<comment type="caution">
    <text evidence="1">The sequence shown here is derived from an EMBL/GenBank/DDBJ whole genome shotgun (WGS) entry which is preliminary data.</text>
</comment>
<accession>A0ACC1J206</accession>
<name>A0ACC1J206_9FUNG</name>
<keyword evidence="2" id="KW-1185">Reference proteome</keyword>
<organism evidence="1 2">
    <name type="scientific">Linderina macrospora</name>
    <dbReference type="NCBI Taxonomy" id="4868"/>
    <lineage>
        <taxon>Eukaryota</taxon>
        <taxon>Fungi</taxon>
        <taxon>Fungi incertae sedis</taxon>
        <taxon>Zoopagomycota</taxon>
        <taxon>Kickxellomycotina</taxon>
        <taxon>Kickxellomycetes</taxon>
        <taxon>Kickxellales</taxon>
        <taxon>Kickxellaceae</taxon>
        <taxon>Linderina</taxon>
    </lineage>
</organism>
<dbReference type="Proteomes" id="UP001150603">
    <property type="component" value="Unassembled WGS sequence"/>
</dbReference>
<protein>
    <submittedName>
        <fullName evidence="1">Uncharacterized protein</fullName>
    </submittedName>
</protein>
<dbReference type="EMBL" id="JANBPW010004745">
    <property type="protein sequence ID" value="KAJ1934200.1"/>
    <property type="molecule type" value="Genomic_DNA"/>
</dbReference>
<feature type="non-terminal residue" evidence="1">
    <location>
        <position position="394"/>
    </location>
</feature>